<evidence type="ECO:0000256" key="5">
    <source>
        <dbReference type="ARBA" id="ARBA00022884"/>
    </source>
</evidence>
<dbReference type="SMART" id="SM00451">
    <property type="entry name" value="ZnF_U1"/>
    <property type="match status" value="1"/>
</dbReference>
<keyword evidence="3" id="KW-0863">Zinc-finger</keyword>
<dbReference type="InterPro" id="IPR036236">
    <property type="entry name" value="Znf_C2H2_sf"/>
</dbReference>
<comment type="subcellular location">
    <subcellularLocation>
        <location evidence="1 9">Nucleus</location>
    </subcellularLocation>
</comment>
<dbReference type="Gene3D" id="3.30.160.60">
    <property type="entry name" value="Classic Zinc Finger"/>
    <property type="match status" value="1"/>
</dbReference>
<dbReference type="InterPro" id="IPR013085">
    <property type="entry name" value="U1-CZ_Znf_C2H2"/>
</dbReference>
<dbReference type="PIRSF" id="PIRSF037969">
    <property type="entry name" value="U1_snRNP-C"/>
    <property type="match status" value="1"/>
</dbReference>
<evidence type="ECO:0000256" key="8">
    <source>
        <dbReference type="ARBA" id="ARBA00046357"/>
    </source>
</evidence>
<evidence type="ECO:0000313" key="13">
    <source>
        <dbReference type="Proteomes" id="UP000675900"/>
    </source>
</evidence>
<organism evidence="12 13">
    <name type="scientific">Panthera tigris altaica</name>
    <name type="common">Siberian tiger</name>
    <dbReference type="NCBI Taxonomy" id="74533"/>
    <lineage>
        <taxon>Eukaryota</taxon>
        <taxon>Metazoa</taxon>
        <taxon>Chordata</taxon>
        <taxon>Craniata</taxon>
        <taxon>Vertebrata</taxon>
        <taxon>Euteleostomi</taxon>
        <taxon>Mammalia</taxon>
        <taxon>Eutheria</taxon>
        <taxon>Laurasiatheria</taxon>
        <taxon>Carnivora</taxon>
        <taxon>Feliformia</taxon>
        <taxon>Felidae</taxon>
        <taxon>Pantherinae</taxon>
        <taxon>Panthera</taxon>
    </lineage>
</organism>
<feature type="region of interest" description="Disordered" evidence="10">
    <location>
        <begin position="112"/>
        <end position="136"/>
    </location>
</feature>
<comment type="similarity">
    <text evidence="9">Belongs to the U1 small nuclear ribonucleoprotein C family.</text>
</comment>
<evidence type="ECO:0000256" key="2">
    <source>
        <dbReference type="ARBA" id="ARBA00022723"/>
    </source>
</evidence>
<dbReference type="PANTHER" id="PTHR31148:SF1">
    <property type="entry name" value="U1 SMALL NUCLEAR RIBONUCLEOPROTEIN C"/>
    <property type="match status" value="1"/>
</dbReference>
<dbReference type="GO" id="GO:0005685">
    <property type="term" value="C:U1 snRNP"/>
    <property type="evidence" value="ECO:0007669"/>
    <property type="project" value="InterPro"/>
</dbReference>
<evidence type="ECO:0000256" key="3">
    <source>
        <dbReference type="ARBA" id="ARBA00022771"/>
    </source>
</evidence>
<keyword evidence="4" id="KW-0862">Zinc</keyword>
<sequence length="136" mass="15569">MISQFVGLGHTSGLLNMSKFYCHYCKTYLTHDSPSMRKIHCSGQKHKKNVKDYFQKWMEEHAQISWVLLTLHPIWGPPMMQMMGLPPPGMMPMGPTPRMNLRTGGHMSKMPGPPVMRPPAHPMMVPTWPGMNRPDK</sequence>
<feature type="compositionally biased region" description="Pro residues" evidence="10">
    <location>
        <begin position="112"/>
        <end position="121"/>
    </location>
</feature>
<accession>A0A8C9M683</accession>
<keyword evidence="5 9" id="KW-0694">RNA-binding</keyword>
<proteinExistence type="inferred from homology"/>
<dbReference type="Ensembl" id="ENSPTIT00000015452.1">
    <property type="protein sequence ID" value="ENSPTIP00000011459.1"/>
    <property type="gene ID" value="ENSPTIG00000011880.1"/>
</dbReference>
<name>A0A8C9M683_PANTA</name>
<comment type="subunit">
    <text evidence="8">Component of the U1 snRNP. The U1 snRNP is composed of the U1 snRNA and the 7 core Sm proteins SNRPB, SNRPD1, SNRPD2, SNRPD3, SNRPE, SNRPF and SNRPG that assemble in a heptameric protein ring on the Sm site of the small nuclear RNA to form the core snRNP, and at least 3 U1 snRNP-specific proteins SNRNP70/U1-70K, SNRPA/U1-A and SNRPC/U1-C. SNRPC/U1-C interacts with U1 snRNA and the 5' splice-site region of the pre-mRNA. Interacts (via N-terminus) with TIA1 (via C-terminus); thereby promoting spliceosomal U1 snRNP recruitment to 5' splice sites.</text>
</comment>
<dbReference type="Pfam" id="PF06220">
    <property type="entry name" value="zf-U1"/>
    <property type="match status" value="1"/>
</dbReference>
<keyword evidence="2" id="KW-0479">Metal-binding</keyword>
<dbReference type="SUPFAM" id="SSF57667">
    <property type="entry name" value="beta-beta-alpha zinc fingers"/>
    <property type="match status" value="1"/>
</dbReference>
<dbReference type="PANTHER" id="PTHR31148">
    <property type="entry name" value="U1 SMALL NUCLEAR RIBONUCLEOPROTEIN C"/>
    <property type="match status" value="1"/>
</dbReference>
<dbReference type="InterPro" id="IPR017340">
    <property type="entry name" value="U1_snRNP-C"/>
</dbReference>
<dbReference type="GO" id="GO:0030627">
    <property type="term" value="F:pre-mRNA 5'-splice site binding"/>
    <property type="evidence" value="ECO:0007669"/>
    <property type="project" value="InterPro"/>
</dbReference>
<evidence type="ECO:0000256" key="4">
    <source>
        <dbReference type="ARBA" id="ARBA00022833"/>
    </source>
</evidence>
<evidence type="ECO:0000256" key="1">
    <source>
        <dbReference type="ARBA" id="ARBA00004123"/>
    </source>
</evidence>
<feature type="domain" description="Matrin-type" evidence="11">
    <location>
        <begin position="20"/>
        <end position="52"/>
    </location>
</feature>
<reference evidence="12" key="1">
    <citation type="submission" date="2025-08" db="UniProtKB">
        <authorList>
            <consortium name="Ensembl"/>
        </authorList>
    </citation>
    <scope>IDENTIFICATION</scope>
</reference>
<protein>
    <recommendedName>
        <fullName evidence="9">U1 small nuclear ribonucleoprotein C</fullName>
        <shortName evidence="9">U1 snRNP C</shortName>
        <shortName evidence="9">U1-C</shortName>
        <shortName evidence="9">U1C</shortName>
    </recommendedName>
</protein>
<keyword evidence="7 9" id="KW-0687">Ribonucleoprotein</keyword>
<keyword evidence="6 9" id="KW-0539">Nucleus</keyword>
<evidence type="ECO:0000313" key="12">
    <source>
        <dbReference type="Ensembl" id="ENSPTIP00000011459.1"/>
    </source>
</evidence>
<evidence type="ECO:0000259" key="11">
    <source>
        <dbReference type="PROSITE" id="PS50171"/>
    </source>
</evidence>
<keyword evidence="13" id="KW-1185">Reference proteome</keyword>
<dbReference type="PROSITE" id="PS50171">
    <property type="entry name" value="ZF_MATRIN"/>
    <property type="match status" value="1"/>
</dbReference>
<reference evidence="12" key="2">
    <citation type="submission" date="2025-09" db="UniProtKB">
        <authorList>
            <consortium name="Ensembl"/>
        </authorList>
    </citation>
    <scope>IDENTIFICATION</scope>
</reference>
<dbReference type="InterPro" id="IPR003604">
    <property type="entry name" value="Matrin/U1-like-C_Znf_C2H2"/>
</dbReference>
<comment type="function">
    <text evidence="9">Component of the spliceosomal U1 snRNP, which is essential for recognition of the pre-mRNA 5' splice-site and the subsequent assembly of the spliceosome. snrpc/U1-C is directly involved in initial 5' splice-site recognition for both constitutive and regulated alternative splicing. The interaction with the 5' splice-site seems to precede base-pairing between the pre-mRNA and the U1 snRNA. Stimulates E complex formation by stabilizing the base pairing of the 5' end of the U1 snRNA and the 5' splice-site region.</text>
</comment>
<dbReference type="InterPro" id="IPR000690">
    <property type="entry name" value="Matrin/U1-C_Znf_C2H2"/>
</dbReference>
<dbReference type="GO" id="GO:0008270">
    <property type="term" value="F:zinc ion binding"/>
    <property type="evidence" value="ECO:0007669"/>
    <property type="project" value="UniProtKB-KW"/>
</dbReference>
<dbReference type="AlphaFoldDB" id="A0A8C9M683"/>
<evidence type="ECO:0000256" key="6">
    <source>
        <dbReference type="ARBA" id="ARBA00023242"/>
    </source>
</evidence>
<evidence type="ECO:0000256" key="10">
    <source>
        <dbReference type="SAM" id="MobiDB-lite"/>
    </source>
</evidence>
<dbReference type="Proteomes" id="UP000675900">
    <property type="component" value="Unassembled WGS sequence"/>
</dbReference>
<evidence type="ECO:0000256" key="9">
    <source>
        <dbReference type="PIRNR" id="PIRNR037969"/>
    </source>
</evidence>
<evidence type="ECO:0000256" key="7">
    <source>
        <dbReference type="ARBA" id="ARBA00023274"/>
    </source>
</evidence>
<dbReference type="GO" id="GO:0000395">
    <property type="term" value="P:mRNA 5'-splice site recognition"/>
    <property type="evidence" value="ECO:0007669"/>
    <property type="project" value="InterPro"/>
</dbReference>
<dbReference type="GeneTree" id="ENSGT00730000110997"/>